<dbReference type="AlphaFoldDB" id="A0A2Z6LH85"/>
<comment type="similarity">
    <text evidence="1 3">Belongs to the EXO70 family.</text>
</comment>
<protein>
    <recommendedName>
        <fullName evidence="3">Exocyst subunit Exo70 family protein</fullName>
    </recommendedName>
</protein>
<comment type="function">
    <text evidence="3">Component of the exocyst complex.</text>
</comment>
<keyword evidence="3" id="KW-0268">Exocytosis</keyword>
<evidence type="ECO:0000313" key="5">
    <source>
        <dbReference type="EMBL" id="GAU13233.1"/>
    </source>
</evidence>
<organism evidence="5 6">
    <name type="scientific">Trifolium subterraneum</name>
    <name type="common">Subterranean clover</name>
    <dbReference type="NCBI Taxonomy" id="3900"/>
    <lineage>
        <taxon>Eukaryota</taxon>
        <taxon>Viridiplantae</taxon>
        <taxon>Streptophyta</taxon>
        <taxon>Embryophyta</taxon>
        <taxon>Tracheophyta</taxon>
        <taxon>Spermatophyta</taxon>
        <taxon>Magnoliopsida</taxon>
        <taxon>eudicotyledons</taxon>
        <taxon>Gunneridae</taxon>
        <taxon>Pentapetalae</taxon>
        <taxon>rosids</taxon>
        <taxon>fabids</taxon>
        <taxon>Fabales</taxon>
        <taxon>Fabaceae</taxon>
        <taxon>Papilionoideae</taxon>
        <taxon>50 kb inversion clade</taxon>
        <taxon>NPAAA clade</taxon>
        <taxon>Hologalegina</taxon>
        <taxon>IRL clade</taxon>
        <taxon>Trifolieae</taxon>
        <taxon>Trifolium</taxon>
    </lineage>
</organism>
<dbReference type="PANTHER" id="PTHR12542:SF180">
    <property type="entry name" value="EXOCYST SUBUNIT EXO70 FAMILY PROTEIN"/>
    <property type="match status" value="1"/>
</dbReference>
<dbReference type="GO" id="GO:0005546">
    <property type="term" value="F:phosphatidylinositol-4,5-bisphosphate binding"/>
    <property type="evidence" value="ECO:0007669"/>
    <property type="project" value="InterPro"/>
</dbReference>
<keyword evidence="3" id="KW-0653">Protein transport</keyword>
<name>A0A2Z6LH85_TRISU</name>
<dbReference type="Proteomes" id="UP000242715">
    <property type="component" value="Unassembled WGS sequence"/>
</dbReference>
<dbReference type="PANTHER" id="PTHR12542">
    <property type="entry name" value="EXOCYST COMPLEX PROTEIN EXO70"/>
    <property type="match status" value="1"/>
</dbReference>
<dbReference type="InterPro" id="IPR046364">
    <property type="entry name" value="Exo70_C"/>
</dbReference>
<dbReference type="Gene3D" id="1.20.1280.170">
    <property type="entry name" value="Exocyst complex component Exo70"/>
    <property type="match status" value="1"/>
</dbReference>
<gene>
    <name evidence="5" type="ORF">TSUD_246030</name>
</gene>
<proteinExistence type="inferred from homology"/>
<accession>A0A2Z6LH85</accession>
<keyword evidence="6" id="KW-1185">Reference proteome</keyword>
<evidence type="ECO:0000259" key="4">
    <source>
        <dbReference type="Pfam" id="PF03081"/>
    </source>
</evidence>
<dbReference type="InterPro" id="IPR016159">
    <property type="entry name" value="Cullin_repeat-like_dom_sf"/>
</dbReference>
<dbReference type="GO" id="GO:0000145">
    <property type="term" value="C:exocyst"/>
    <property type="evidence" value="ECO:0007669"/>
    <property type="project" value="InterPro"/>
</dbReference>
<keyword evidence="2 3" id="KW-0813">Transport</keyword>
<dbReference type="GO" id="GO:0006887">
    <property type="term" value="P:exocytosis"/>
    <property type="evidence" value="ECO:0007669"/>
    <property type="project" value="UniProtKB-KW"/>
</dbReference>
<evidence type="ECO:0000256" key="1">
    <source>
        <dbReference type="ARBA" id="ARBA00006756"/>
    </source>
</evidence>
<dbReference type="EMBL" id="DF973134">
    <property type="protein sequence ID" value="GAU13233.1"/>
    <property type="molecule type" value="Genomic_DNA"/>
</dbReference>
<dbReference type="GO" id="GO:0015031">
    <property type="term" value="P:protein transport"/>
    <property type="evidence" value="ECO:0007669"/>
    <property type="project" value="UniProtKB-KW"/>
</dbReference>
<evidence type="ECO:0000256" key="3">
    <source>
        <dbReference type="RuleBase" id="RU365026"/>
    </source>
</evidence>
<dbReference type="OrthoDB" id="1922221at2759"/>
<reference evidence="6" key="1">
    <citation type="journal article" date="2017" name="Front. Plant Sci.">
        <title>Climate Clever Clovers: New Paradigm to Reduce the Environmental Footprint of Ruminants by Breeding Low Methanogenic Forages Utilizing Haplotype Variation.</title>
        <authorList>
            <person name="Kaur P."/>
            <person name="Appels R."/>
            <person name="Bayer P.E."/>
            <person name="Keeble-Gagnere G."/>
            <person name="Wang J."/>
            <person name="Hirakawa H."/>
            <person name="Shirasawa K."/>
            <person name="Vercoe P."/>
            <person name="Stefanova K."/>
            <person name="Durmic Z."/>
            <person name="Nichols P."/>
            <person name="Revell C."/>
            <person name="Isobe S.N."/>
            <person name="Edwards D."/>
            <person name="Erskine W."/>
        </authorList>
    </citation>
    <scope>NUCLEOTIDE SEQUENCE [LARGE SCALE GENOMIC DNA]</scope>
    <source>
        <strain evidence="6">cv. Daliak</strain>
    </source>
</reference>
<evidence type="ECO:0000256" key="2">
    <source>
        <dbReference type="ARBA" id="ARBA00022448"/>
    </source>
</evidence>
<feature type="domain" description="Exocyst complex subunit Exo70 C-terminal" evidence="4">
    <location>
        <begin position="96"/>
        <end position="435"/>
    </location>
</feature>
<dbReference type="InterPro" id="IPR004140">
    <property type="entry name" value="Exo70"/>
</dbReference>
<dbReference type="Pfam" id="PF03081">
    <property type="entry name" value="Exo70_C"/>
    <property type="match status" value="1"/>
</dbReference>
<dbReference type="SUPFAM" id="SSF74788">
    <property type="entry name" value="Cullin repeat-like"/>
    <property type="match status" value="1"/>
</dbReference>
<sequence>MKELERNNLNIAKMLIEKVKGNYKLVVTDHNFITDVLPHETINNLQKSAKLMVDAGFEKVCFEVYNSYRKEWLEDLLINKLLRLGKMGFHDYVIGRWIKTSDISLRVLFPSERRLYNCVFSDSMSASSDVYFSELCRGAIIELLNFADSFANRSPSVWRLFKIVDLFETLCDLIPEFESLFLDSLVNEAIKIKNRLGEISRDIFMDFGNLIFLTRDAEFDCGTDGGVHPMITAAIGYIVEAFWSRQKLEQILRQYPLVDADRAGTSTLFYSQMELIMEQFERQLEAKSQIYEDSALRYFFMINNLSHMKCGLETFWDDRFCKNSGKYLKLYCKSSWNMVIDILKMDMNGSVAHNSETDSMKGKLNLFNHKFREICGIQSTWRVYNEQLRKQIIISIESILLPTYEYFIGMFRNIVGTNADEYIEFGMSNIQDLLNHSFLLQDVDCIIRLDENELVS</sequence>
<evidence type="ECO:0000313" key="6">
    <source>
        <dbReference type="Proteomes" id="UP000242715"/>
    </source>
</evidence>